<dbReference type="EMBL" id="RSCE01000009">
    <property type="protein sequence ID" value="RSH79626.1"/>
    <property type="molecule type" value="Genomic_DNA"/>
</dbReference>
<dbReference type="RefSeq" id="XP_028474735.1">
    <property type="nucleotide sequence ID" value="XM_028624567.1"/>
</dbReference>
<dbReference type="AlphaFoldDB" id="A0A427XL91"/>
<dbReference type="OrthoDB" id="2142040at2759"/>
<proteinExistence type="predicted"/>
<dbReference type="STRING" id="105984.A0A427XL91"/>
<dbReference type="PANTHER" id="PTHR34706:SF2">
    <property type="entry name" value="RFEF"/>
    <property type="match status" value="1"/>
</dbReference>
<accession>A0A427XL91</accession>
<evidence type="ECO:0000313" key="1">
    <source>
        <dbReference type="EMBL" id="RSH79626.1"/>
    </source>
</evidence>
<evidence type="ECO:0000313" key="2">
    <source>
        <dbReference type="Proteomes" id="UP000279236"/>
    </source>
</evidence>
<reference evidence="1 2" key="1">
    <citation type="submission" date="2018-11" db="EMBL/GenBank/DDBJ databases">
        <title>Genome sequence of Apiotrichum porosum DSM 27194.</title>
        <authorList>
            <person name="Aliyu H."/>
            <person name="Gorte O."/>
            <person name="Ochsenreither K."/>
        </authorList>
    </citation>
    <scope>NUCLEOTIDE SEQUENCE [LARGE SCALE GENOMIC DNA]</scope>
    <source>
        <strain evidence="1 2">DSM 27194</strain>
    </source>
</reference>
<organism evidence="1 2">
    <name type="scientific">Apiotrichum porosum</name>
    <dbReference type="NCBI Taxonomy" id="105984"/>
    <lineage>
        <taxon>Eukaryota</taxon>
        <taxon>Fungi</taxon>
        <taxon>Dikarya</taxon>
        <taxon>Basidiomycota</taxon>
        <taxon>Agaricomycotina</taxon>
        <taxon>Tremellomycetes</taxon>
        <taxon>Trichosporonales</taxon>
        <taxon>Trichosporonaceae</taxon>
        <taxon>Apiotrichum</taxon>
    </lineage>
</organism>
<comment type="caution">
    <text evidence="1">The sequence shown here is derived from an EMBL/GenBank/DDBJ whole genome shotgun (WGS) entry which is preliminary data.</text>
</comment>
<dbReference type="PANTHER" id="PTHR34706">
    <property type="entry name" value="SLR1338 PROTEIN"/>
    <property type="match status" value="1"/>
</dbReference>
<name>A0A427XL91_9TREE</name>
<protein>
    <recommendedName>
        <fullName evidence="3">VWFA domain-containing protein</fullName>
    </recommendedName>
</protein>
<dbReference type="GeneID" id="39593821"/>
<sequence length="140" mass="15588">MLEKKVLKPLVLDPAKHGTLRKPVLVIAITDGEPYGESRDKTAEAIIHAKKHLERSKYGADAVSFSFAQVGNDAAAQRFLSSLDNDPKIGSLIDQTMEFDQEAAEVRQKLNGFELTPELWLLKLLLGGIDVAYDMKDERH</sequence>
<dbReference type="Proteomes" id="UP000279236">
    <property type="component" value="Unassembled WGS sequence"/>
</dbReference>
<keyword evidence="2" id="KW-1185">Reference proteome</keyword>
<evidence type="ECO:0008006" key="3">
    <source>
        <dbReference type="Google" id="ProtNLM"/>
    </source>
</evidence>
<gene>
    <name evidence="1" type="ORF">EHS24_009278</name>
</gene>